<keyword evidence="1" id="KW-0472">Membrane</keyword>
<dbReference type="Proteomes" id="UP001595533">
    <property type="component" value="Unassembled WGS sequence"/>
</dbReference>
<reference evidence="3" key="1">
    <citation type="journal article" date="2019" name="Int. J. Syst. Evol. Microbiol.">
        <title>The Global Catalogue of Microorganisms (GCM) 10K type strain sequencing project: providing services to taxonomists for standard genome sequencing and annotation.</title>
        <authorList>
            <consortium name="The Broad Institute Genomics Platform"/>
            <consortium name="The Broad Institute Genome Sequencing Center for Infectious Disease"/>
            <person name="Wu L."/>
            <person name="Ma J."/>
        </authorList>
    </citation>
    <scope>NUCLEOTIDE SEQUENCE [LARGE SCALE GENOMIC DNA]</scope>
    <source>
        <strain evidence="3">KCTC 42953</strain>
    </source>
</reference>
<feature type="transmembrane region" description="Helical" evidence="1">
    <location>
        <begin position="93"/>
        <end position="113"/>
    </location>
</feature>
<name>A0ABV7J4H5_9GAMM</name>
<gene>
    <name evidence="2" type="ORF">ACFODZ_02315</name>
</gene>
<evidence type="ECO:0000313" key="2">
    <source>
        <dbReference type="EMBL" id="MFC3193066.1"/>
    </source>
</evidence>
<keyword evidence="1" id="KW-0812">Transmembrane</keyword>
<organism evidence="2 3">
    <name type="scientific">Marinicella sediminis</name>
    <dbReference type="NCBI Taxonomy" id="1792834"/>
    <lineage>
        <taxon>Bacteria</taxon>
        <taxon>Pseudomonadati</taxon>
        <taxon>Pseudomonadota</taxon>
        <taxon>Gammaproteobacteria</taxon>
        <taxon>Lysobacterales</taxon>
        <taxon>Marinicellaceae</taxon>
        <taxon>Marinicella</taxon>
    </lineage>
</organism>
<sequence length="124" mass="14421">MALVNCPACRTKISSLAKVCPKCQYSRDPNAEVDEEQVRLFQKRLFRDRMYKLRMFSYVAMTITMIGALPMLWDYITGIESGEPIEMLEHWGVYAISVGFFLYLVIRVLMALVRRSYRANMPPV</sequence>
<evidence type="ECO:0000313" key="3">
    <source>
        <dbReference type="Proteomes" id="UP001595533"/>
    </source>
</evidence>
<dbReference type="EMBL" id="JBHRTS010000001">
    <property type="protein sequence ID" value="MFC3193066.1"/>
    <property type="molecule type" value="Genomic_DNA"/>
</dbReference>
<evidence type="ECO:0000256" key="1">
    <source>
        <dbReference type="SAM" id="Phobius"/>
    </source>
</evidence>
<dbReference type="RefSeq" id="WP_077409720.1">
    <property type="nucleotide sequence ID" value="NZ_JBHRTS010000001.1"/>
</dbReference>
<accession>A0ABV7J4H5</accession>
<evidence type="ECO:0008006" key="4">
    <source>
        <dbReference type="Google" id="ProtNLM"/>
    </source>
</evidence>
<comment type="caution">
    <text evidence="2">The sequence shown here is derived from an EMBL/GenBank/DDBJ whole genome shotgun (WGS) entry which is preliminary data.</text>
</comment>
<keyword evidence="1" id="KW-1133">Transmembrane helix</keyword>
<keyword evidence="3" id="KW-1185">Reference proteome</keyword>
<proteinExistence type="predicted"/>
<feature type="transmembrane region" description="Helical" evidence="1">
    <location>
        <begin position="53"/>
        <end position="73"/>
    </location>
</feature>
<protein>
    <recommendedName>
        <fullName evidence="4">Zinc ribbon domain-containing protein</fullName>
    </recommendedName>
</protein>